<proteinExistence type="predicted"/>
<dbReference type="EMBL" id="MTHB01000120">
    <property type="protein sequence ID" value="OXC76691.1"/>
    <property type="molecule type" value="Genomic_DNA"/>
</dbReference>
<dbReference type="AlphaFoldDB" id="A0A226WZR7"/>
<evidence type="ECO:0000313" key="2">
    <source>
        <dbReference type="Proteomes" id="UP000214720"/>
    </source>
</evidence>
<protein>
    <submittedName>
        <fullName evidence="1">Uncharacterized protein</fullName>
    </submittedName>
</protein>
<accession>A0A226WZR7</accession>
<organism evidence="1 2">
    <name type="scientific">Caballeronia sordidicola</name>
    <name type="common">Burkholderia sordidicola</name>
    <dbReference type="NCBI Taxonomy" id="196367"/>
    <lineage>
        <taxon>Bacteria</taxon>
        <taxon>Pseudomonadati</taxon>
        <taxon>Pseudomonadota</taxon>
        <taxon>Betaproteobacteria</taxon>
        <taxon>Burkholderiales</taxon>
        <taxon>Burkholderiaceae</taxon>
        <taxon>Caballeronia</taxon>
    </lineage>
</organism>
<evidence type="ECO:0000313" key="1">
    <source>
        <dbReference type="EMBL" id="OXC76691.1"/>
    </source>
</evidence>
<name>A0A226WZR7_CABSO</name>
<gene>
    <name evidence="1" type="ORF">BSU04_20595</name>
</gene>
<reference evidence="2" key="1">
    <citation type="submission" date="2017-01" db="EMBL/GenBank/DDBJ databases">
        <title>Genome Analysis of Deinococcus marmoris KOPRI26562.</title>
        <authorList>
            <person name="Kim J.H."/>
            <person name="Oh H.-M."/>
        </authorList>
    </citation>
    <scope>NUCLEOTIDE SEQUENCE [LARGE SCALE GENOMIC DNA]</scope>
    <source>
        <strain evidence="2">PAMC 26633</strain>
    </source>
</reference>
<sequence length="70" mass="8134">MQIISIFRSWRLGSCVDINGPNRFTGSRKEFCELDSGAWIWTVDRFLAQKSPRRMEKASTVQTVRRPTTN</sequence>
<dbReference type="Proteomes" id="UP000214720">
    <property type="component" value="Unassembled WGS sequence"/>
</dbReference>
<comment type="caution">
    <text evidence="1">The sequence shown here is derived from an EMBL/GenBank/DDBJ whole genome shotgun (WGS) entry which is preliminary data.</text>
</comment>